<dbReference type="RefSeq" id="WP_157914066.1">
    <property type="nucleotide sequence ID" value="NZ_AP014809.1"/>
</dbReference>
<protein>
    <submittedName>
        <fullName evidence="2">PfkB protein</fullName>
    </submittedName>
</protein>
<accession>A0A160PBS5</accession>
<gene>
    <name evidence="2" type="ORF">MPPM_0196</name>
</gene>
<dbReference type="OrthoDB" id="8020750at2"/>
<reference evidence="2 3" key="1">
    <citation type="journal article" date="2016" name="Genome Announc.">
        <title>Complete Genome Sequence of Methylobacterium populi P-1M, Isolated from Pink-Pigmented Household Biofilm.</title>
        <authorList>
            <person name="Morohoshi T."/>
            <person name="Ikeda T."/>
        </authorList>
    </citation>
    <scope>NUCLEOTIDE SEQUENCE [LARGE SCALE GENOMIC DNA]</scope>
    <source>
        <strain evidence="2 3">P-1M</strain>
    </source>
</reference>
<evidence type="ECO:0000256" key="1">
    <source>
        <dbReference type="SAM" id="MobiDB-lite"/>
    </source>
</evidence>
<sequence>MARAPEPAAMIAQPLFDALADALVEKGEPVTYTSLQKALEADRGRGTSDRDLQAPFADWRARRRYKPRLAALDLPKAMEKAIADFALLAMRAGRTPTDADGALAAKLPYAASTDGLLDRIADLEEVVDCLARENRALRTEIAALHAGPGTPPADAPTGRRKRGTSAATSRFFWQQIMRGFAARIRSEGPQRLDQLLASIGEDDLALARKAFRPIDARILKKALAERTTRNRHGLTELPDGRYDVTRVGREAASNVS</sequence>
<dbReference type="EMBL" id="AP014809">
    <property type="protein sequence ID" value="BAU88801.1"/>
    <property type="molecule type" value="Genomic_DNA"/>
</dbReference>
<evidence type="ECO:0000313" key="3">
    <source>
        <dbReference type="Proteomes" id="UP000218288"/>
    </source>
</evidence>
<evidence type="ECO:0000313" key="2">
    <source>
        <dbReference type="EMBL" id="BAU88801.1"/>
    </source>
</evidence>
<dbReference type="AlphaFoldDB" id="A0A160PBS5"/>
<dbReference type="Proteomes" id="UP000218288">
    <property type="component" value="Chromosome"/>
</dbReference>
<proteinExistence type="predicted"/>
<name>A0A160PBS5_9HYPH</name>
<organism evidence="2 3">
    <name type="scientific">Methylorubrum populi</name>
    <dbReference type="NCBI Taxonomy" id="223967"/>
    <lineage>
        <taxon>Bacteria</taxon>
        <taxon>Pseudomonadati</taxon>
        <taxon>Pseudomonadota</taxon>
        <taxon>Alphaproteobacteria</taxon>
        <taxon>Hyphomicrobiales</taxon>
        <taxon>Methylobacteriaceae</taxon>
        <taxon>Methylorubrum</taxon>
    </lineage>
</organism>
<feature type="region of interest" description="Disordered" evidence="1">
    <location>
        <begin position="142"/>
        <end position="166"/>
    </location>
</feature>